<reference evidence="4 5" key="2">
    <citation type="journal article" date="2011" name="Stand. Genomic Sci.">
        <title>Complete genome sequence of Tolumonas auensis type strain (TA 4).</title>
        <authorList>
            <person name="Chertkov O."/>
            <person name="Copeland A."/>
            <person name="Lucas S."/>
            <person name="Lapidus A."/>
            <person name="Berry K.W."/>
            <person name="Detter J.C."/>
            <person name="Del Rio T.G."/>
            <person name="Hammon N."/>
            <person name="Dalin E."/>
            <person name="Tice H."/>
            <person name="Pitluck S."/>
            <person name="Richardson P."/>
            <person name="Bruce D."/>
            <person name="Goodwin L."/>
            <person name="Han C."/>
            <person name="Tapia R."/>
            <person name="Saunders E."/>
            <person name="Schmutz J."/>
            <person name="Brettin T."/>
            <person name="Larimer F."/>
            <person name="Land M."/>
            <person name="Hauser L."/>
            <person name="Spring S."/>
            <person name="Rohde M."/>
            <person name="Kyrpides N.C."/>
            <person name="Ivanova N."/>
            <person name="Goker M."/>
            <person name="Beller H.R."/>
            <person name="Klenk H.P."/>
            <person name="Woyke T."/>
        </authorList>
    </citation>
    <scope>NUCLEOTIDE SEQUENCE [LARGE SCALE GENOMIC DNA]</scope>
    <source>
        <strain evidence="5">DSM 9187 / TA4</strain>
    </source>
</reference>
<organism evidence="4 5">
    <name type="scientific">Tolumonas auensis (strain DSM 9187 / NBRC 110442 / TA 4)</name>
    <dbReference type="NCBI Taxonomy" id="595494"/>
    <lineage>
        <taxon>Bacteria</taxon>
        <taxon>Pseudomonadati</taxon>
        <taxon>Pseudomonadota</taxon>
        <taxon>Gammaproteobacteria</taxon>
        <taxon>Aeromonadales</taxon>
        <taxon>Aeromonadaceae</taxon>
        <taxon>Tolumonas</taxon>
    </lineage>
</organism>
<dbReference type="AlphaFoldDB" id="C4LBE2"/>
<evidence type="ECO:0000259" key="3">
    <source>
        <dbReference type="Pfam" id="PF20155"/>
    </source>
</evidence>
<evidence type="ECO:0000313" key="4">
    <source>
        <dbReference type="EMBL" id="ACQ92377.1"/>
    </source>
</evidence>
<dbReference type="KEGG" id="tau:Tola_0749"/>
<dbReference type="InterPro" id="IPR013491">
    <property type="entry name" value="Tape_meas_N"/>
</dbReference>
<evidence type="ECO:0000256" key="2">
    <source>
        <dbReference type="SAM" id="MobiDB-lite"/>
    </source>
</evidence>
<proteinExistence type="predicted"/>
<dbReference type="NCBIfam" id="TIGR02675">
    <property type="entry name" value="tape_meas_nterm"/>
    <property type="match status" value="1"/>
</dbReference>
<gene>
    <name evidence="4" type="ordered locus">Tola_0749</name>
</gene>
<dbReference type="EMBL" id="CP001616">
    <property type="protein sequence ID" value="ACQ92377.1"/>
    <property type="molecule type" value="Genomic_DNA"/>
</dbReference>
<feature type="coiled-coil region" evidence="1">
    <location>
        <begin position="1000"/>
        <end position="1046"/>
    </location>
</feature>
<accession>C4LBE2</accession>
<reference evidence="5" key="1">
    <citation type="submission" date="2009-05" db="EMBL/GenBank/DDBJ databases">
        <title>Complete sequence of Tolumonas auensis DSM 9187.</title>
        <authorList>
            <consortium name="US DOE Joint Genome Institute"/>
            <person name="Lucas S."/>
            <person name="Copeland A."/>
            <person name="Lapidus A."/>
            <person name="Glavina del Rio T."/>
            <person name="Tice H."/>
            <person name="Bruce D."/>
            <person name="Goodwin L."/>
            <person name="Pitluck S."/>
            <person name="Chertkov O."/>
            <person name="Brettin T."/>
            <person name="Detter J.C."/>
            <person name="Han C."/>
            <person name="Larimer F."/>
            <person name="Land M."/>
            <person name="Hauser L."/>
            <person name="Kyrpides N."/>
            <person name="Mikhailova N."/>
            <person name="Spring S."/>
            <person name="Beller H."/>
        </authorList>
    </citation>
    <scope>NUCLEOTIDE SEQUENCE [LARGE SCALE GENOMIC DNA]</scope>
    <source>
        <strain evidence="5">DSM 9187 / TA4</strain>
    </source>
</reference>
<dbReference type="RefSeq" id="WP_012728976.1">
    <property type="nucleotide sequence ID" value="NC_012691.1"/>
</dbReference>
<name>C4LBE2_TOLAT</name>
<keyword evidence="5" id="KW-1185">Reference proteome</keyword>
<feature type="domain" description="Tape measure protein N-terminal" evidence="3">
    <location>
        <begin position="208"/>
        <end position="391"/>
    </location>
</feature>
<keyword evidence="1" id="KW-0175">Coiled coil</keyword>
<dbReference type="STRING" id="595494.Tola_0749"/>
<dbReference type="Proteomes" id="UP000009073">
    <property type="component" value="Chromosome"/>
</dbReference>
<sequence>MSNQNLKLALEIAAKVSGRDDISAMTKEVSNIGPVSEKVSQKANVLAEKLDELSSKRDLIDNFNKSAAALRLLEVATAASKAKLDALKQSEDSAGTASDQFAEKERMLAGEVKQLESQLMRQSATHTKLDTALRQNNINVSSLASEQNRLQLEINQTVDRTAQLGQRMTGVSSSAETFGGKVASITTRLLAMAGAYFGINKITESIKEMFSQGDKAELLQTQMNAVMGSIESGEAATKWIQEFARKTPLQLDEVTQTFTRLKAFGLDPMDGSLQAVVDQSYKLGKGFEGVQQVSLALGQAWAKQKLQGDEILQLVEAGVPAWDLLSKATGKNTYELQRLSEQGALGRDVIKQLMDEIGKGAAGSAAANMGTLSGLVSNARDNIDLFYRKVAESGALDWLKDQLSSLNNEVQKMVDDGRLDKYAKQISDFLVKTGESTKGFILNIGGSFDGLINATTFTIQGLRILFNTFTLSIKAAATAAMVPLLGFAKMLDGMAAAAEALHLDGLAGKLRFASGAIKAEFDAFAAAAKEDMGDIADASSKLAGEHKTATNAMKDSMQDASDKSDQTSQKIISNSNDVQDAAAGSTDKVGEFFSKLGIDAEQASGRVGTAVTEIHDGLNLVMEKGNVAGSAIAEALSKGFSSSKNKAEIELLLADMEKMHSAGQLVGDAYAESLGKATDAAKKLSTTNADGMKMYVDLLNQQKAAYEDLYRTTGLEKYAVKVGEVNTELNKTLKTLEANKLQSNNLEDAFNKLGITSTAAFEKMEAEAKAAYDQIANSGDASLEQQQAAFMKYAAASLNATNAAGKLPDPLLASKAAAVGLSGALEKLKSDLNKTGAAAETAAKQQDVFAYDTKRNAEGASTAVTTATAKTALFKSEMIDAGKASTYMGMSISDLNKEVNKQDATIQRLRHTVGVIPDSFGQWMLSINKASIETYKFYENAARGTIEIKKLQTALASNPSETLINRAEGAVKKYKELGEQNLSGLRSAISAARSQMDSLNSSVQSTLNSLRDEMDQMSNNQVSIENRRYQAQVADLNAKLEEARALKDSKSIADMREALQLAQQIHNQKLATISAEKAAAAGNAASNNTTSSNNSNTASSSTSESNKKITVELTSAAGNAEVSVNSESDLNALLNLIKQHGMRTR</sequence>
<dbReference type="Pfam" id="PF20155">
    <property type="entry name" value="TMP_3"/>
    <property type="match status" value="1"/>
</dbReference>
<feature type="compositionally biased region" description="Low complexity" evidence="2">
    <location>
        <begin position="1083"/>
        <end position="1104"/>
    </location>
</feature>
<dbReference type="HOGENOM" id="CLU_009869_0_0_6"/>
<dbReference type="PANTHER" id="PTHR38812:SF2">
    <property type="entry name" value="MU-LIKE PROPHAGE FLUMU PROTEIN GP42"/>
    <property type="match status" value="1"/>
</dbReference>
<dbReference type="eggNOG" id="COG3941">
    <property type="taxonomic scope" value="Bacteria"/>
</dbReference>
<evidence type="ECO:0000256" key="1">
    <source>
        <dbReference type="SAM" id="Coils"/>
    </source>
</evidence>
<dbReference type="InterPro" id="IPR053058">
    <property type="entry name" value="Mulikevirus_tape_measure"/>
</dbReference>
<feature type="region of interest" description="Disordered" evidence="2">
    <location>
        <begin position="1083"/>
        <end position="1106"/>
    </location>
</feature>
<dbReference type="PANTHER" id="PTHR38812">
    <property type="entry name" value="MU-LIKE PROPHAGE FLUMU PROTEIN GP42"/>
    <property type="match status" value="1"/>
</dbReference>
<dbReference type="OrthoDB" id="6745079at2"/>
<protein>
    <submittedName>
        <fullName evidence="4">Phage tape measure protein</fullName>
    </submittedName>
</protein>
<evidence type="ECO:0000313" key="5">
    <source>
        <dbReference type="Proteomes" id="UP000009073"/>
    </source>
</evidence>